<dbReference type="EMBL" id="GBXM01084719">
    <property type="protein sequence ID" value="JAH23858.1"/>
    <property type="molecule type" value="Transcribed_RNA"/>
</dbReference>
<reference evidence="1" key="1">
    <citation type="submission" date="2014-11" db="EMBL/GenBank/DDBJ databases">
        <authorList>
            <person name="Amaro Gonzalez C."/>
        </authorList>
    </citation>
    <scope>NUCLEOTIDE SEQUENCE</scope>
</reference>
<organism evidence="1">
    <name type="scientific">Anguilla anguilla</name>
    <name type="common">European freshwater eel</name>
    <name type="synonym">Muraena anguilla</name>
    <dbReference type="NCBI Taxonomy" id="7936"/>
    <lineage>
        <taxon>Eukaryota</taxon>
        <taxon>Metazoa</taxon>
        <taxon>Chordata</taxon>
        <taxon>Craniata</taxon>
        <taxon>Vertebrata</taxon>
        <taxon>Euteleostomi</taxon>
        <taxon>Actinopterygii</taxon>
        <taxon>Neopterygii</taxon>
        <taxon>Teleostei</taxon>
        <taxon>Anguilliformes</taxon>
        <taxon>Anguillidae</taxon>
        <taxon>Anguilla</taxon>
    </lineage>
</organism>
<evidence type="ECO:0000313" key="1">
    <source>
        <dbReference type="EMBL" id="JAH23858.1"/>
    </source>
</evidence>
<sequence>MIKYIYLPVTMLNPS</sequence>
<accession>A0A0E9R6A2</accession>
<proteinExistence type="predicted"/>
<name>A0A0E9R6A2_ANGAN</name>
<reference evidence="1" key="2">
    <citation type="journal article" date="2015" name="Fish Shellfish Immunol.">
        <title>Early steps in the European eel (Anguilla anguilla)-Vibrio vulnificus interaction in the gills: Role of the RtxA13 toxin.</title>
        <authorList>
            <person name="Callol A."/>
            <person name="Pajuelo D."/>
            <person name="Ebbesson L."/>
            <person name="Teles M."/>
            <person name="MacKenzie S."/>
            <person name="Amaro C."/>
        </authorList>
    </citation>
    <scope>NUCLEOTIDE SEQUENCE</scope>
</reference>
<protein>
    <submittedName>
        <fullName evidence="1">Uncharacterized protein</fullName>
    </submittedName>
</protein>